<dbReference type="Gene3D" id="3.40.1190.10">
    <property type="entry name" value="Mur-like, catalytic domain"/>
    <property type="match status" value="1"/>
</dbReference>
<dbReference type="KEGG" id="aja:AJAP_27375"/>
<dbReference type="Gene3D" id="3.90.190.20">
    <property type="entry name" value="Mur ligase, C-terminal domain"/>
    <property type="match status" value="1"/>
</dbReference>
<keyword evidence="16" id="KW-1185">Reference proteome</keyword>
<keyword evidence="9 10" id="KW-0961">Cell wall biogenesis/degradation</keyword>
<dbReference type="EC" id="6.3.2.10" evidence="10 11"/>
<dbReference type="NCBIfam" id="TIGR01143">
    <property type="entry name" value="murF"/>
    <property type="match status" value="1"/>
</dbReference>
<evidence type="ECO:0000259" key="12">
    <source>
        <dbReference type="Pfam" id="PF01225"/>
    </source>
</evidence>
<keyword evidence="6 10" id="KW-0133">Cell shape</keyword>
<dbReference type="GO" id="GO:0008766">
    <property type="term" value="F:UDP-N-acetylmuramoylalanyl-D-glutamyl-2,6-diaminopimelate-D-alanyl-D-alanine ligase activity"/>
    <property type="evidence" value="ECO:0007669"/>
    <property type="project" value="RHEA"/>
</dbReference>
<keyword evidence="8 10" id="KW-0131">Cell cycle</keyword>
<dbReference type="GO" id="GO:0071555">
    <property type="term" value="P:cell wall organization"/>
    <property type="evidence" value="ECO:0007669"/>
    <property type="project" value="UniProtKB-KW"/>
</dbReference>
<dbReference type="GO" id="GO:0051301">
    <property type="term" value="P:cell division"/>
    <property type="evidence" value="ECO:0007669"/>
    <property type="project" value="UniProtKB-KW"/>
</dbReference>
<dbReference type="AlphaFoldDB" id="A0A075V0W0"/>
<evidence type="ECO:0000259" key="14">
    <source>
        <dbReference type="Pfam" id="PF08245"/>
    </source>
</evidence>
<evidence type="ECO:0000256" key="10">
    <source>
        <dbReference type="HAMAP-Rule" id="MF_02019"/>
    </source>
</evidence>
<dbReference type="Pfam" id="PF02875">
    <property type="entry name" value="Mur_ligase_C"/>
    <property type="match status" value="1"/>
</dbReference>
<keyword evidence="1 10" id="KW-0963">Cytoplasm</keyword>
<keyword evidence="3 10" id="KW-0132">Cell division</keyword>
<dbReference type="InterPro" id="IPR004101">
    <property type="entry name" value="Mur_ligase_C"/>
</dbReference>
<dbReference type="PANTHER" id="PTHR43024:SF1">
    <property type="entry name" value="UDP-N-ACETYLMURAMOYL-TRIPEPTIDE--D-ALANYL-D-ALANINE LIGASE"/>
    <property type="match status" value="1"/>
</dbReference>
<dbReference type="RefSeq" id="WP_038516438.1">
    <property type="nucleotide sequence ID" value="NZ_CP008953.1"/>
</dbReference>
<dbReference type="Gene3D" id="3.40.1390.10">
    <property type="entry name" value="MurE/MurF, N-terminal domain"/>
    <property type="match status" value="1"/>
</dbReference>
<accession>A0A075V0W0</accession>
<reference evidence="15 16" key="1">
    <citation type="journal article" date="2014" name="J. Biotechnol.">
        <title>Complete genome sequence of the actinobacterium Amycolatopsis japonica MG417-CF17(T) (=DSM 44213T) producing (S,S)-N,N'-ethylenediaminedisuccinic acid.</title>
        <authorList>
            <person name="Stegmann E."/>
            <person name="Albersmeier A."/>
            <person name="Spohn M."/>
            <person name="Gert H."/>
            <person name="Weber T."/>
            <person name="Wohlleben W."/>
            <person name="Kalinowski J."/>
            <person name="Ruckert C."/>
        </authorList>
    </citation>
    <scope>NUCLEOTIDE SEQUENCE [LARGE SCALE GENOMIC DNA]</scope>
    <source>
        <strain evidence="16">MG417-CF17 (DSM 44213)</strain>
    </source>
</reference>
<feature type="domain" description="Mur ligase C-terminal" evidence="13">
    <location>
        <begin position="345"/>
        <end position="471"/>
    </location>
</feature>
<evidence type="ECO:0000256" key="11">
    <source>
        <dbReference type="RuleBase" id="RU004136"/>
    </source>
</evidence>
<dbReference type="Proteomes" id="UP000028492">
    <property type="component" value="Chromosome"/>
</dbReference>
<dbReference type="Pfam" id="PF08245">
    <property type="entry name" value="Mur_ligase_M"/>
    <property type="match status" value="1"/>
</dbReference>
<dbReference type="InterPro" id="IPR035911">
    <property type="entry name" value="MurE/MurF_N"/>
</dbReference>
<feature type="domain" description="Mur ligase N-terminal catalytic" evidence="12">
    <location>
        <begin position="30"/>
        <end position="75"/>
    </location>
</feature>
<dbReference type="GO" id="GO:0047480">
    <property type="term" value="F:UDP-N-acetylmuramoyl-tripeptide-D-alanyl-D-alanine ligase activity"/>
    <property type="evidence" value="ECO:0007669"/>
    <property type="project" value="UniProtKB-UniRule"/>
</dbReference>
<protein>
    <recommendedName>
        <fullName evidence="10 11">UDP-N-acetylmuramoyl-tripeptide--D-alanyl-D-alanine ligase</fullName>
        <ecNumber evidence="10 11">6.3.2.10</ecNumber>
    </recommendedName>
    <alternativeName>
        <fullName evidence="10">D-alanyl-D-alanine-adding enzyme</fullName>
    </alternativeName>
</protein>
<keyword evidence="7 10" id="KW-0573">Peptidoglycan synthesis</keyword>
<evidence type="ECO:0000256" key="1">
    <source>
        <dbReference type="ARBA" id="ARBA00022490"/>
    </source>
</evidence>
<dbReference type="InterPro" id="IPR036565">
    <property type="entry name" value="Mur-like_cat_sf"/>
</dbReference>
<keyword evidence="5 10" id="KW-0067">ATP-binding</keyword>
<comment type="function">
    <text evidence="10 11">Involved in cell wall formation. Catalyzes the final step in the synthesis of UDP-N-acetylmuramoyl-pentapeptide, the precursor of murein.</text>
</comment>
<dbReference type="GO" id="GO:0008360">
    <property type="term" value="P:regulation of cell shape"/>
    <property type="evidence" value="ECO:0007669"/>
    <property type="project" value="UniProtKB-KW"/>
</dbReference>
<dbReference type="HAMAP" id="MF_02019">
    <property type="entry name" value="MurF"/>
    <property type="match status" value="1"/>
</dbReference>
<gene>
    <name evidence="10 15" type="primary">murF</name>
    <name evidence="15" type="ORF">AJAP_27375</name>
</gene>
<dbReference type="InterPro" id="IPR036615">
    <property type="entry name" value="Mur_ligase_C_dom_sf"/>
</dbReference>
<dbReference type="GO" id="GO:0009252">
    <property type="term" value="P:peptidoglycan biosynthetic process"/>
    <property type="evidence" value="ECO:0007669"/>
    <property type="project" value="UniProtKB-UniRule"/>
</dbReference>
<evidence type="ECO:0000256" key="3">
    <source>
        <dbReference type="ARBA" id="ARBA00022618"/>
    </source>
</evidence>
<sequence>MIVLSLAEIAAIVGGRLHRTDGTAEVTGSVEFDTREVTPGGLFIALPGAKVDGHDFAARAVESGAVAVLAAREVDAPAVIVPPLAAGEGHERAFALVSDKDGAGAAVLAALAKLARHVIRKLAGDHLTVVGVTGSAGKTSTKDIIAQLLEPLGPTVAPPGSFNNELGHPWTALRADDSTRQLVLELSARGPGHIAELAAIAPPRIGVVLNVGTAHVGEFGSREGIAKGKGELVEALPSAEDGGVAVLNLDDPYVAAMASRTKARVVFVGESESAQVRAVDITLDDEARASFRLVTPDGEAPVKLPLYGEHQVGNALSAAAVALEMGSTVEEVAARLSSLERRSERRMEVTTRADGVTVLNDSFNASPESMRAALKALASMSANRRSWAVLGVMGDLGENSVAAHDGIGRLVVRLNIDKLVVIGQAAAATHQGAQHEGSWGEESVLVPDVDAAIALLHDQLRAGDVVLVKASKAAALWRVADAVLAAPATESPVVAPSPSHERSNGGDA</sequence>
<comment type="pathway">
    <text evidence="10 11">Cell wall biogenesis; peptidoglycan biosynthesis.</text>
</comment>
<dbReference type="GO" id="GO:0005737">
    <property type="term" value="C:cytoplasm"/>
    <property type="evidence" value="ECO:0007669"/>
    <property type="project" value="UniProtKB-SubCell"/>
</dbReference>
<evidence type="ECO:0000313" key="15">
    <source>
        <dbReference type="EMBL" id="AIG78321.1"/>
    </source>
</evidence>
<dbReference type="UniPathway" id="UPA00219"/>
<dbReference type="GO" id="GO:0005524">
    <property type="term" value="F:ATP binding"/>
    <property type="evidence" value="ECO:0007669"/>
    <property type="project" value="UniProtKB-UniRule"/>
</dbReference>
<keyword evidence="2 10" id="KW-0436">Ligase</keyword>
<evidence type="ECO:0000256" key="5">
    <source>
        <dbReference type="ARBA" id="ARBA00022840"/>
    </source>
</evidence>
<evidence type="ECO:0000313" key="16">
    <source>
        <dbReference type="Proteomes" id="UP000028492"/>
    </source>
</evidence>
<dbReference type="SUPFAM" id="SSF63418">
    <property type="entry name" value="MurE/MurF N-terminal domain"/>
    <property type="match status" value="1"/>
</dbReference>
<dbReference type="SUPFAM" id="SSF53244">
    <property type="entry name" value="MurD-like peptide ligases, peptide-binding domain"/>
    <property type="match status" value="1"/>
</dbReference>
<feature type="binding site" evidence="10">
    <location>
        <begin position="134"/>
        <end position="140"/>
    </location>
    <ligand>
        <name>ATP</name>
        <dbReference type="ChEBI" id="CHEBI:30616"/>
    </ligand>
</feature>
<keyword evidence="4 10" id="KW-0547">Nucleotide-binding</keyword>
<dbReference type="EMBL" id="CP008953">
    <property type="protein sequence ID" value="AIG78321.1"/>
    <property type="molecule type" value="Genomic_DNA"/>
</dbReference>
<comment type="subcellular location">
    <subcellularLocation>
        <location evidence="10 11">Cytoplasm</location>
    </subcellularLocation>
</comment>
<comment type="catalytic activity">
    <reaction evidence="10 11">
        <text>D-alanyl-D-alanine + UDP-N-acetyl-alpha-D-muramoyl-L-alanyl-gamma-D-glutamyl-meso-2,6-diaminopimelate + ATP = UDP-N-acetyl-alpha-D-muramoyl-L-alanyl-gamma-D-glutamyl-meso-2,6-diaminopimeloyl-D-alanyl-D-alanine + ADP + phosphate + H(+)</text>
        <dbReference type="Rhea" id="RHEA:28374"/>
        <dbReference type="ChEBI" id="CHEBI:15378"/>
        <dbReference type="ChEBI" id="CHEBI:30616"/>
        <dbReference type="ChEBI" id="CHEBI:43474"/>
        <dbReference type="ChEBI" id="CHEBI:57822"/>
        <dbReference type="ChEBI" id="CHEBI:61386"/>
        <dbReference type="ChEBI" id="CHEBI:83905"/>
        <dbReference type="ChEBI" id="CHEBI:456216"/>
        <dbReference type="EC" id="6.3.2.10"/>
    </reaction>
</comment>
<dbReference type="PANTHER" id="PTHR43024">
    <property type="entry name" value="UDP-N-ACETYLMURAMOYL-TRIPEPTIDE--D-ALANYL-D-ALANINE LIGASE"/>
    <property type="match status" value="1"/>
</dbReference>
<dbReference type="InterPro" id="IPR005863">
    <property type="entry name" value="UDP-N-AcMur_synth"/>
</dbReference>
<dbReference type="InterPro" id="IPR000713">
    <property type="entry name" value="Mur_ligase_N"/>
</dbReference>
<feature type="domain" description="Mur ligase central" evidence="14">
    <location>
        <begin position="132"/>
        <end position="322"/>
    </location>
</feature>
<proteinExistence type="inferred from homology"/>
<comment type="similarity">
    <text evidence="10">Belongs to the MurCDEF family. MurF subfamily.</text>
</comment>
<dbReference type="Pfam" id="PF01225">
    <property type="entry name" value="Mur_ligase"/>
    <property type="match status" value="1"/>
</dbReference>
<evidence type="ECO:0000256" key="6">
    <source>
        <dbReference type="ARBA" id="ARBA00022960"/>
    </source>
</evidence>
<dbReference type="HOGENOM" id="CLU_031507_0_0_11"/>
<evidence type="ECO:0000256" key="7">
    <source>
        <dbReference type="ARBA" id="ARBA00022984"/>
    </source>
</evidence>
<dbReference type="STRING" id="208439.AJAP_27375"/>
<dbReference type="InterPro" id="IPR013221">
    <property type="entry name" value="Mur_ligase_cen"/>
</dbReference>
<dbReference type="SUPFAM" id="SSF53623">
    <property type="entry name" value="MurD-like peptide ligases, catalytic domain"/>
    <property type="match status" value="1"/>
</dbReference>
<evidence type="ECO:0000256" key="2">
    <source>
        <dbReference type="ARBA" id="ARBA00022598"/>
    </source>
</evidence>
<evidence type="ECO:0000256" key="8">
    <source>
        <dbReference type="ARBA" id="ARBA00023306"/>
    </source>
</evidence>
<organism evidence="15 16">
    <name type="scientific">Amycolatopsis japonica</name>
    <dbReference type="NCBI Taxonomy" id="208439"/>
    <lineage>
        <taxon>Bacteria</taxon>
        <taxon>Bacillati</taxon>
        <taxon>Actinomycetota</taxon>
        <taxon>Actinomycetes</taxon>
        <taxon>Pseudonocardiales</taxon>
        <taxon>Pseudonocardiaceae</taxon>
        <taxon>Amycolatopsis</taxon>
        <taxon>Amycolatopsis japonica group</taxon>
    </lineage>
</organism>
<evidence type="ECO:0000259" key="13">
    <source>
        <dbReference type="Pfam" id="PF02875"/>
    </source>
</evidence>
<evidence type="ECO:0000256" key="9">
    <source>
        <dbReference type="ARBA" id="ARBA00023316"/>
    </source>
</evidence>
<evidence type="ECO:0000256" key="4">
    <source>
        <dbReference type="ARBA" id="ARBA00022741"/>
    </source>
</evidence>
<dbReference type="InterPro" id="IPR051046">
    <property type="entry name" value="MurCDEF_CellWall_CoF430Synth"/>
</dbReference>
<name>A0A075V0W0_9PSEU</name>
<dbReference type="eggNOG" id="COG0770">
    <property type="taxonomic scope" value="Bacteria"/>
</dbReference>